<keyword evidence="7 13" id="KW-0256">Endoplasmic reticulum</keyword>
<protein>
    <recommendedName>
        <fullName evidence="13">Phosphatidylethanolamine N-methyltransferase</fullName>
        <shortName evidence="13">PEAMT</shortName>
        <ecNumber evidence="13">2.1.1.17</ecNumber>
    </recommendedName>
</protein>
<gene>
    <name evidence="15" type="ORF">MKK02DRAFT_38506</name>
</gene>
<comment type="catalytic activity">
    <reaction evidence="13">
        <text>a 1,2-diacyl-sn-glycero-3-phosphoethanolamine + S-adenosyl-L-methionine = a 1,2-diacyl-sn-glycero-3-phospho-N-methylethanolamine + S-adenosyl-L-homocysteine + H(+)</text>
        <dbReference type="Rhea" id="RHEA:11164"/>
        <dbReference type="ChEBI" id="CHEBI:15378"/>
        <dbReference type="ChEBI" id="CHEBI:57856"/>
        <dbReference type="ChEBI" id="CHEBI:59789"/>
        <dbReference type="ChEBI" id="CHEBI:64573"/>
        <dbReference type="ChEBI" id="CHEBI:64612"/>
        <dbReference type="EC" id="2.1.1.17"/>
    </reaction>
</comment>
<comment type="subcellular location">
    <subcellularLocation>
        <location evidence="1">Endomembrane system</location>
        <topology evidence="1">Multi-pass membrane protein</topology>
    </subcellularLocation>
    <subcellularLocation>
        <location evidence="13">Endoplasmic reticulum membrane</location>
        <topology evidence="13">Multi-pass membrane protein</topology>
    </subcellularLocation>
</comment>
<keyword evidence="4 13" id="KW-0808">Transferase</keyword>
<feature type="compositionally biased region" description="Polar residues" evidence="14">
    <location>
        <begin position="1"/>
        <end position="14"/>
    </location>
</feature>
<feature type="compositionally biased region" description="Low complexity" evidence="14">
    <location>
        <begin position="377"/>
        <end position="389"/>
    </location>
</feature>
<evidence type="ECO:0000256" key="9">
    <source>
        <dbReference type="ARBA" id="ARBA00023098"/>
    </source>
</evidence>
<keyword evidence="8 13" id="KW-1133">Transmembrane helix</keyword>
<keyword evidence="2 13" id="KW-0444">Lipid biosynthesis</keyword>
<keyword evidence="5 13" id="KW-0949">S-adenosyl-L-methionine</keyword>
<keyword evidence="12 13" id="KW-1208">Phospholipid metabolism</keyword>
<feature type="compositionally biased region" description="Acidic residues" evidence="14">
    <location>
        <begin position="390"/>
        <end position="408"/>
    </location>
</feature>
<evidence type="ECO:0000256" key="3">
    <source>
        <dbReference type="ARBA" id="ARBA00022603"/>
    </source>
</evidence>
<dbReference type="Gene3D" id="2.60.40.2840">
    <property type="match status" value="1"/>
</dbReference>
<evidence type="ECO:0000256" key="7">
    <source>
        <dbReference type="ARBA" id="ARBA00022824"/>
    </source>
</evidence>
<feature type="transmembrane region" description="Helical" evidence="13">
    <location>
        <begin position="297"/>
        <end position="326"/>
    </location>
</feature>
<keyword evidence="11 13" id="KW-0594">Phospholipid biosynthesis</keyword>
<feature type="transmembrane region" description="Helical" evidence="13">
    <location>
        <begin position="108"/>
        <end position="126"/>
    </location>
</feature>
<proteinExistence type="inferred from homology"/>
<evidence type="ECO:0000256" key="12">
    <source>
        <dbReference type="ARBA" id="ARBA00023264"/>
    </source>
</evidence>
<dbReference type="Proteomes" id="UP001164286">
    <property type="component" value="Unassembled WGS sequence"/>
</dbReference>
<keyword evidence="9 13" id="KW-0443">Lipid metabolism</keyword>
<dbReference type="GO" id="GO:0004608">
    <property type="term" value="F:phosphatidylethanolamine N-methyltransferase activity"/>
    <property type="evidence" value="ECO:0007669"/>
    <property type="project" value="UniProtKB-UniRule"/>
</dbReference>
<evidence type="ECO:0000313" key="15">
    <source>
        <dbReference type="EMBL" id="KAI9633842.1"/>
    </source>
</evidence>
<dbReference type="PANTHER" id="PTHR32138">
    <property type="entry name" value="PHOSPHATIDYLETHANOLAMINE N-METHYLTRANSFERASE"/>
    <property type="match status" value="1"/>
</dbReference>
<evidence type="ECO:0000256" key="11">
    <source>
        <dbReference type="ARBA" id="ARBA00023209"/>
    </source>
</evidence>
<sequence length="1124" mass="126330">MSPSVTPTLANLGSDSLLRQRRPVLKSEPVEPVPAQDSDDLIKEEASFGKTPAGLVFKVPQTTSFVTTLLSTLHRSSLTRWTFLSLIAQPMLFWYLRNSPTLRSTFFLIYFIFWRGAYDFGFAWVLRQQSERRWVVRLLREWGWLQGSGDNLGQKEKENQEGKEWAKWWKKELEMKMGEGYKWEDVPAEFNSWLMFRQLVDIVLLNDFVSYTCFAWSNLHFPPNYSVALHIARWIGGWTLIFFNLWVKMDAHRVVKDYAWYWGDAFWMLVMQNDLVFDGVYEIAPHPMYSVGYAGYYGLSMVVGSYSVLFVSLAAHAAQFAFLLWFENPHIERTYGGAKKPLASRVPLDWGEAVGRTARAPAAETPVEQLSSPLEDVPTTYTATPAVTDGETETEGDLPETPDLDEPVIELRGQKPRSDSSYSMISDSPGEVLDLPKGQARPQRKRARTLTMHDLTNRFFRKPVIVFSRIDVFRATDFALVVLVLYALTTLVPPLPPRLALTAHFLHALSWRLFHSYGLGLLLRAQSKSKWLVRHYLKHYHYHGSSSAAGNVAGEETEERESVVKRATEEAFGNWQVGYNISLVMTYVSFAGLVWKTYHLPSDWTVSGTILRHVLGSLLIALHVWAASSTYEALGDFGWLYSDFFLIEQIPARLAYTGIYRFLNNPERSMGGAAFFGLWLISYSKLVLALAIISHLSHWWFLSCVERPHMNRLYGDRLRKDGGLTKTLKSVAGKTLGSKAARHAPDIQRMVKEVKGSIEKVEEKVTEAVEDFLEHARPMFSDMVNDTKILLQQSRERMIITRVAHDISSYDTSRYSLHLATSSSTQTPRYHVGQPIRLSWTAPSNHSRKDWIGIYRLGSCKSQLVTRLSSVGKWMPIYEEEYDGDTQISPPATEQTEKKDAGTVVFKGNQLPWAPGKYEVRYHHDGKHNVMSRVAPVDIYVNKPENDSYRAVRETLLDIVTLSLDSDPKLVPHCTKRRVSTICREDTGGTVPGPRLGVIASSVISASPIESNGIDAANGGMSNKAAPFSDKAGSASSQVPPEATLGVEPDEDESPSPSSSPEGDPDDFIIMDEQQARRIVGLCEHAFGVELSADVVVADANVGALVQRILGARSLAGKGVRAEC</sequence>
<keyword evidence="10 13" id="KW-0472">Membrane</keyword>
<evidence type="ECO:0000256" key="13">
    <source>
        <dbReference type="RuleBase" id="RU361122"/>
    </source>
</evidence>
<comment type="pathway">
    <text evidence="13">Phospholipid metabolism; phosphatidylcholine biosynthesis.</text>
</comment>
<keyword evidence="3 13" id="KW-0489">Methyltransferase</keyword>
<feature type="compositionally biased region" description="Low complexity" evidence="14">
    <location>
        <begin position="419"/>
        <end position="428"/>
    </location>
</feature>
<evidence type="ECO:0000256" key="6">
    <source>
        <dbReference type="ARBA" id="ARBA00022692"/>
    </source>
</evidence>
<dbReference type="EC" id="2.1.1.17" evidence="13"/>
<feature type="transmembrane region" description="Helical" evidence="13">
    <location>
        <begin position="225"/>
        <end position="247"/>
    </location>
</feature>
<dbReference type="GeneID" id="77729339"/>
<dbReference type="RefSeq" id="XP_052943619.1">
    <property type="nucleotide sequence ID" value="XM_053090134.1"/>
</dbReference>
<dbReference type="PROSITE" id="PS51598">
    <property type="entry name" value="SAM_CHO2"/>
    <property type="match status" value="1"/>
</dbReference>
<evidence type="ECO:0000256" key="10">
    <source>
        <dbReference type="ARBA" id="ARBA00023136"/>
    </source>
</evidence>
<name>A0AA38H3G3_9TREE</name>
<feature type="transmembrane region" description="Helical" evidence="13">
    <location>
        <begin position="199"/>
        <end position="219"/>
    </location>
</feature>
<dbReference type="GO" id="GO:0006656">
    <property type="term" value="P:phosphatidylcholine biosynthetic process"/>
    <property type="evidence" value="ECO:0007669"/>
    <property type="project" value="UniProtKB-UniRule"/>
</dbReference>
<dbReference type="InterPro" id="IPR016219">
    <property type="entry name" value="Phosphatid-EA_MeTrfase_fun"/>
</dbReference>
<evidence type="ECO:0000256" key="4">
    <source>
        <dbReference type="ARBA" id="ARBA00022679"/>
    </source>
</evidence>
<reference evidence="15" key="1">
    <citation type="journal article" date="2022" name="G3 (Bethesda)">
        <title>High quality genome of the basidiomycete yeast Dioszegia hungarica PDD-24b-2 isolated from cloud water.</title>
        <authorList>
            <person name="Jarrige D."/>
            <person name="Haridas S."/>
            <person name="Bleykasten-Grosshans C."/>
            <person name="Joly M."/>
            <person name="Nadalig T."/>
            <person name="Sancelme M."/>
            <person name="Vuilleumier S."/>
            <person name="Grigoriev I.V."/>
            <person name="Amato P."/>
            <person name="Bringel F."/>
        </authorList>
    </citation>
    <scope>NUCLEOTIDE SEQUENCE</scope>
    <source>
        <strain evidence="15">PDD-24b-2</strain>
    </source>
</reference>
<feature type="region of interest" description="Disordered" evidence="14">
    <location>
        <begin position="377"/>
        <end position="444"/>
    </location>
</feature>
<organism evidence="15 16">
    <name type="scientific">Dioszegia hungarica</name>
    <dbReference type="NCBI Taxonomy" id="4972"/>
    <lineage>
        <taxon>Eukaryota</taxon>
        <taxon>Fungi</taxon>
        <taxon>Dikarya</taxon>
        <taxon>Basidiomycota</taxon>
        <taxon>Agaricomycotina</taxon>
        <taxon>Tremellomycetes</taxon>
        <taxon>Tremellales</taxon>
        <taxon>Bulleribasidiaceae</taxon>
        <taxon>Dioszegia</taxon>
    </lineage>
</organism>
<evidence type="ECO:0000256" key="1">
    <source>
        <dbReference type="ARBA" id="ARBA00004127"/>
    </source>
</evidence>
<evidence type="ECO:0000256" key="2">
    <source>
        <dbReference type="ARBA" id="ARBA00022516"/>
    </source>
</evidence>
<dbReference type="AlphaFoldDB" id="A0AA38H3G3"/>
<evidence type="ECO:0000256" key="8">
    <source>
        <dbReference type="ARBA" id="ARBA00022989"/>
    </source>
</evidence>
<comment type="caution">
    <text evidence="13">Lacks conserved residue(s) required for the propagation of feature annotation.</text>
</comment>
<accession>A0AA38H3G3</accession>
<dbReference type="Pfam" id="PF04191">
    <property type="entry name" value="PEMT"/>
    <property type="match status" value="2"/>
</dbReference>
<dbReference type="PANTHER" id="PTHR32138:SF0">
    <property type="entry name" value="PHOSPHATIDYLETHANOLAMINE N-METHYLTRANSFERASE"/>
    <property type="match status" value="1"/>
</dbReference>
<dbReference type="InterPro" id="IPR007318">
    <property type="entry name" value="Phopholipid_MeTrfase"/>
</dbReference>
<feature type="region of interest" description="Disordered" evidence="14">
    <location>
        <begin position="1025"/>
        <end position="1067"/>
    </location>
</feature>
<keyword evidence="16" id="KW-1185">Reference proteome</keyword>
<keyword evidence="6 13" id="KW-0812">Transmembrane</keyword>
<comment type="function">
    <text evidence="13">Catalyzes the first step of the methylation pathway of phosphatidylcholine biosynthesis, the SAM-dependent methylation of phosphatidylethanolamine (PE) to phosphatidylmonomethylethanolamine (PMME).</text>
</comment>
<evidence type="ECO:0000256" key="5">
    <source>
        <dbReference type="ARBA" id="ARBA00022691"/>
    </source>
</evidence>
<comment type="similarity">
    <text evidence="13">Belongs to the class VI-like SAM-binding methyltransferase superfamily. CHO2 family.</text>
</comment>
<dbReference type="GO" id="GO:0032259">
    <property type="term" value="P:methylation"/>
    <property type="evidence" value="ECO:0007669"/>
    <property type="project" value="UniProtKB-KW"/>
</dbReference>
<comment type="caution">
    <text evidence="15">The sequence shown here is derived from an EMBL/GenBank/DDBJ whole genome shotgun (WGS) entry which is preliminary data.</text>
</comment>
<feature type="region of interest" description="Disordered" evidence="14">
    <location>
        <begin position="1"/>
        <end position="37"/>
    </location>
</feature>
<evidence type="ECO:0000313" key="16">
    <source>
        <dbReference type="Proteomes" id="UP001164286"/>
    </source>
</evidence>
<dbReference type="GO" id="GO:0005789">
    <property type="term" value="C:endoplasmic reticulum membrane"/>
    <property type="evidence" value="ECO:0007669"/>
    <property type="project" value="UniProtKB-SubCell"/>
</dbReference>
<dbReference type="EMBL" id="JAKWFO010000008">
    <property type="protein sequence ID" value="KAI9633842.1"/>
    <property type="molecule type" value="Genomic_DNA"/>
</dbReference>
<evidence type="ECO:0000256" key="14">
    <source>
        <dbReference type="SAM" id="MobiDB-lite"/>
    </source>
</evidence>